<dbReference type="EMBL" id="CP043538">
    <property type="protein sequence ID" value="QGY05563.1"/>
    <property type="molecule type" value="Genomic_DNA"/>
</dbReference>
<dbReference type="RefSeq" id="WP_010684418.1">
    <property type="nucleotide sequence ID" value="NZ_CP043538.1"/>
</dbReference>
<dbReference type="OrthoDB" id="8453301at2"/>
<gene>
    <name evidence="1" type="ORF">MMSR116_29450</name>
</gene>
<evidence type="ECO:0000313" key="2">
    <source>
        <dbReference type="Proteomes" id="UP000012488"/>
    </source>
</evidence>
<proteinExistence type="predicted"/>
<reference evidence="1 2" key="2">
    <citation type="journal article" date="2013" name="Genome Announc.">
        <title>Draft Genome Sequence of Methylobacterium mesophilicum Strain SR1.6/6, Isolated from Citrus sinensis.</title>
        <authorList>
            <person name="Marinho Almeida D."/>
            <person name="Dini-Andreote F."/>
            <person name="Camargo Neves A.A."/>
            <person name="Juca Ramos R.T."/>
            <person name="Andreote F.D."/>
            <person name="Carneiro A.R."/>
            <person name="Oliveira de Souza Lima A."/>
            <person name="Caracciolo Gomes de Sa P.H."/>
            <person name="Ribeiro Barbosa M.S."/>
            <person name="Araujo W.L."/>
            <person name="Silva A."/>
        </authorList>
    </citation>
    <scope>NUCLEOTIDE SEQUENCE [LARGE SCALE GENOMIC DNA]</scope>
    <source>
        <strain evidence="1 2">SR1.6/6</strain>
    </source>
</reference>
<name>A0A6B9FSA3_9HYPH</name>
<dbReference type="KEGG" id="mmes:MMSR116_29450"/>
<dbReference type="AlphaFoldDB" id="A0A6B9FSA3"/>
<accession>A0A6B9FSA3</accession>
<evidence type="ECO:0000313" key="1">
    <source>
        <dbReference type="EMBL" id="QGY05563.1"/>
    </source>
</evidence>
<organism evidence="1 2">
    <name type="scientific">Methylobacterium mesophilicum SR1.6/6</name>
    <dbReference type="NCBI Taxonomy" id="908290"/>
    <lineage>
        <taxon>Bacteria</taxon>
        <taxon>Pseudomonadati</taxon>
        <taxon>Pseudomonadota</taxon>
        <taxon>Alphaproteobacteria</taxon>
        <taxon>Hyphomicrobiales</taxon>
        <taxon>Methylobacteriaceae</taxon>
        <taxon>Methylobacterium</taxon>
    </lineage>
</organism>
<protein>
    <submittedName>
        <fullName evidence="1">Uncharacterized protein</fullName>
    </submittedName>
</protein>
<dbReference type="Proteomes" id="UP000012488">
    <property type="component" value="Chromosome"/>
</dbReference>
<sequence>MKLTLEPTDRIEAVQGTPCRVWSGTTDVGTPVLAWIPTVQPQTHDPDELAAFEQALREMPYRRQLASFDLRMVD</sequence>
<reference evidence="1 2" key="1">
    <citation type="journal article" date="2012" name="Genet. Mol. Biol.">
        <title>Analysis of 16S rRNA and mxaF genes revealing insights into Methylobacterium niche-specific plant association.</title>
        <authorList>
            <person name="Dourado M.N."/>
            <person name="Andreote F.D."/>
            <person name="Dini-Andreote F."/>
            <person name="Conti R."/>
            <person name="Araujo J.M."/>
            <person name="Araujo W.L."/>
        </authorList>
    </citation>
    <scope>NUCLEOTIDE SEQUENCE [LARGE SCALE GENOMIC DNA]</scope>
    <source>
        <strain evidence="1 2">SR1.6/6</strain>
    </source>
</reference>